<keyword evidence="1" id="KW-0812">Transmembrane</keyword>
<proteinExistence type="predicted"/>
<evidence type="ECO:0000256" key="1">
    <source>
        <dbReference type="SAM" id="Phobius"/>
    </source>
</evidence>
<dbReference type="Proteomes" id="UP000251241">
    <property type="component" value="Unassembled WGS sequence"/>
</dbReference>
<evidence type="ECO:0000313" key="5">
    <source>
        <dbReference type="Proteomes" id="UP000432350"/>
    </source>
</evidence>
<protein>
    <recommendedName>
        <fullName evidence="6">DUF1682 domain-containing protein</fullName>
    </recommendedName>
</protein>
<organism evidence="2 4">
    <name type="scientific">Sphingobacterium multivorum</name>
    <dbReference type="NCBI Taxonomy" id="28454"/>
    <lineage>
        <taxon>Bacteria</taxon>
        <taxon>Pseudomonadati</taxon>
        <taxon>Bacteroidota</taxon>
        <taxon>Sphingobacteriia</taxon>
        <taxon>Sphingobacteriales</taxon>
        <taxon>Sphingobacteriaceae</taxon>
        <taxon>Sphingobacterium</taxon>
    </lineage>
</organism>
<accession>A0A2X2JM43</accession>
<dbReference type="Proteomes" id="UP000432350">
    <property type="component" value="Unassembled WGS sequence"/>
</dbReference>
<dbReference type="EMBL" id="CABWMV010000028">
    <property type="protein sequence ID" value="VXD08204.1"/>
    <property type="molecule type" value="Genomic_DNA"/>
</dbReference>
<keyword evidence="1" id="KW-0472">Membrane</keyword>
<name>A0A2X2JM43_SPHMU</name>
<feature type="transmembrane region" description="Helical" evidence="1">
    <location>
        <begin position="47"/>
        <end position="68"/>
    </location>
</feature>
<keyword evidence="1" id="KW-1133">Transmembrane helix</keyword>
<evidence type="ECO:0008006" key="6">
    <source>
        <dbReference type="Google" id="ProtNLM"/>
    </source>
</evidence>
<dbReference type="AlphaFoldDB" id="A0A2X2JM43"/>
<reference evidence="3 5" key="2">
    <citation type="submission" date="2019-10" db="EMBL/GenBank/DDBJ databases">
        <authorList>
            <person name="Karimi E."/>
        </authorList>
    </citation>
    <scope>NUCLEOTIDE SEQUENCE [LARGE SCALE GENOMIC DNA]</scope>
    <source>
        <strain evidence="3">Sphingobacterium sp. 8BC</strain>
    </source>
</reference>
<dbReference type="EMBL" id="UAUU01000011">
    <property type="protein sequence ID" value="SPZ92913.1"/>
    <property type="molecule type" value="Genomic_DNA"/>
</dbReference>
<sequence length="112" mass="13109">MNGRMKRQRKGKFAFMVVAIIVGVFLLVALLQYLWNTLMVDIFNLKAITYWQALGLFVLSKILFGRGFGKPGGGRFRRDFPPQMEKGEDLSDEERERLREEWKRRFGGRCGF</sequence>
<reference evidence="2 4" key="1">
    <citation type="submission" date="2018-06" db="EMBL/GenBank/DDBJ databases">
        <authorList>
            <consortium name="Pathogen Informatics"/>
            <person name="Doyle S."/>
        </authorList>
    </citation>
    <scope>NUCLEOTIDE SEQUENCE [LARGE SCALE GENOMIC DNA]</scope>
    <source>
        <strain evidence="2 4">NCTC11343</strain>
    </source>
</reference>
<accession>A0A654DQU8</accession>
<evidence type="ECO:0000313" key="2">
    <source>
        <dbReference type="EMBL" id="SPZ92913.1"/>
    </source>
</evidence>
<feature type="transmembrane region" description="Helical" evidence="1">
    <location>
        <begin position="12"/>
        <end position="35"/>
    </location>
</feature>
<dbReference type="RefSeq" id="WP_046675405.1">
    <property type="nucleotide sequence ID" value="NZ_CP068089.1"/>
</dbReference>
<dbReference type="GeneID" id="97179735"/>
<gene>
    <name evidence="2" type="ORF">NCTC11343_04853</name>
    <name evidence="3" type="ORF">SPHINGO8BC_90354</name>
</gene>
<evidence type="ECO:0000313" key="3">
    <source>
        <dbReference type="EMBL" id="VXD08204.1"/>
    </source>
</evidence>
<evidence type="ECO:0000313" key="4">
    <source>
        <dbReference type="Proteomes" id="UP000251241"/>
    </source>
</evidence>